<dbReference type="OrthoDB" id="9776313at2"/>
<keyword evidence="1" id="KW-0732">Signal</keyword>
<evidence type="ECO:0000313" key="3">
    <source>
        <dbReference type="Proteomes" id="UP000278962"/>
    </source>
</evidence>
<dbReference type="AlphaFoldDB" id="A0A660LCS9"/>
<name>A0A660LCS9_9ACTN</name>
<evidence type="ECO:0000313" key="2">
    <source>
        <dbReference type="EMBL" id="RKQ92812.1"/>
    </source>
</evidence>
<sequence length="420" mass="41774">MSKMLPAVAVTLVAAAAAAPAADAWTPPATLSGADEANVVATGAFDGSVLTGWLKPAASLSKGLGAPEPITTADPYERVWDFGADASGGVVALTVRRHKPVQRIRARIVLADGTRVRAYTISDGSHSATQPRLAVAADGTAVAAWQWHDPAGWRVQAAIRRPGQTRFDRPQTVSPPTAGKLRPTFQLAAGDGGRAALTWQVQSGPDAALHAITAADGTFGADQVLPDGGNWSDVALAVGADGAVQVAYLAQPAATTSLRVASGAVGAALGPTTVLSTGGKGTSSGSQVAAAFSADGTATVAWAKPGSRYEEGGTLEAFTRAPGAPFGAAQALAEHAEGLSLAGGPGNAAALAWATQGAKWSVHASLRPAGGAFGPDTTLSDPAHNALWPSIALTPTGKAIAAWVTNDSGGGSGQPTAATG</sequence>
<dbReference type="RefSeq" id="WP_121250591.1">
    <property type="nucleotide sequence ID" value="NZ_RBIL01000001.1"/>
</dbReference>
<feature type="signal peptide" evidence="1">
    <location>
        <begin position="1"/>
        <end position="21"/>
    </location>
</feature>
<reference evidence="2 3" key="1">
    <citation type="submission" date="2018-10" db="EMBL/GenBank/DDBJ databases">
        <title>Genomic Encyclopedia of Archaeal and Bacterial Type Strains, Phase II (KMG-II): from individual species to whole genera.</title>
        <authorList>
            <person name="Goeker M."/>
        </authorList>
    </citation>
    <scope>NUCLEOTIDE SEQUENCE [LARGE SCALE GENOMIC DNA]</scope>
    <source>
        <strain evidence="2 3">DSM 14954</strain>
    </source>
</reference>
<dbReference type="Proteomes" id="UP000278962">
    <property type="component" value="Unassembled WGS sequence"/>
</dbReference>
<organism evidence="2 3">
    <name type="scientific">Solirubrobacter pauli</name>
    <dbReference type="NCBI Taxonomy" id="166793"/>
    <lineage>
        <taxon>Bacteria</taxon>
        <taxon>Bacillati</taxon>
        <taxon>Actinomycetota</taxon>
        <taxon>Thermoleophilia</taxon>
        <taxon>Solirubrobacterales</taxon>
        <taxon>Solirubrobacteraceae</taxon>
        <taxon>Solirubrobacter</taxon>
    </lineage>
</organism>
<keyword evidence="3" id="KW-1185">Reference proteome</keyword>
<gene>
    <name evidence="2" type="ORF">C8N24_2667</name>
</gene>
<accession>A0A660LCS9</accession>
<feature type="chain" id="PRO_5038569926" evidence="1">
    <location>
        <begin position="22"/>
        <end position="420"/>
    </location>
</feature>
<comment type="caution">
    <text evidence="2">The sequence shown here is derived from an EMBL/GenBank/DDBJ whole genome shotgun (WGS) entry which is preliminary data.</text>
</comment>
<evidence type="ECO:0000256" key="1">
    <source>
        <dbReference type="SAM" id="SignalP"/>
    </source>
</evidence>
<dbReference type="EMBL" id="RBIL01000001">
    <property type="protein sequence ID" value="RKQ92812.1"/>
    <property type="molecule type" value="Genomic_DNA"/>
</dbReference>
<protein>
    <submittedName>
        <fullName evidence="2">Uncharacterized protein</fullName>
    </submittedName>
</protein>
<proteinExistence type="predicted"/>